<evidence type="ECO:0000313" key="2">
    <source>
        <dbReference type="EMBL" id="GJS97137.1"/>
    </source>
</evidence>
<keyword evidence="3" id="KW-1185">Reference proteome</keyword>
<reference evidence="2" key="2">
    <citation type="submission" date="2022-01" db="EMBL/GenBank/DDBJ databases">
        <authorList>
            <person name="Yamashiro T."/>
            <person name="Shiraishi A."/>
            <person name="Satake H."/>
            <person name="Nakayama K."/>
        </authorList>
    </citation>
    <scope>NUCLEOTIDE SEQUENCE</scope>
</reference>
<feature type="domain" description="DUF4219" evidence="1">
    <location>
        <begin position="13"/>
        <end position="39"/>
    </location>
</feature>
<gene>
    <name evidence="2" type="ORF">Tco_0804105</name>
</gene>
<organism evidence="2 3">
    <name type="scientific">Tanacetum coccineum</name>
    <dbReference type="NCBI Taxonomy" id="301880"/>
    <lineage>
        <taxon>Eukaryota</taxon>
        <taxon>Viridiplantae</taxon>
        <taxon>Streptophyta</taxon>
        <taxon>Embryophyta</taxon>
        <taxon>Tracheophyta</taxon>
        <taxon>Spermatophyta</taxon>
        <taxon>Magnoliopsida</taxon>
        <taxon>eudicotyledons</taxon>
        <taxon>Gunneridae</taxon>
        <taxon>Pentapetalae</taxon>
        <taxon>asterids</taxon>
        <taxon>campanulids</taxon>
        <taxon>Asterales</taxon>
        <taxon>Asteraceae</taxon>
        <taxon>Asteroideae</taxon>
        <taxon>Anthemideae</taxon>
        <taxon>Anthemidinae</taxon>
        <taxon>Tanacetum</taxon>
    </lineage>
</organism>
<evidence type="ECO:0000313" key="3">
    <source>
        <dbReference type="Proteomes" id="UP001151760"/>
    </source>
</evidence>
<protein>
    <recommendedName>
        <fullName evidence="1">DUF4219 domain-containing protein</fullName>
    </recommendedName>
</protein>
<dbReference type="Pfam" id="PF13961">
    <property type="entry name" value="DUF4219"/>
    <property type="match status" value="1"/>
</dbReference>
<name>A0ABQ5A7J6_9ASTR</name>
<dbReference type="EMBL" id="BQNB010011939">
    <property type="protein sequence ID" value="GJS97137.1"/>
    <property type="molecule type" value="Genomic_DNA"/>
</dbReference>
<dbReference type="Pfam" id="PF14223">
    <property type="entry name" value="Retrotran_gag_2"/>
    <property type="match status" value="1"/>
</dbReference>
<dbReference type="PANTHER" id="PTHR35317:SF28">
    <property type="entry name" value="ZINC FINGER, CCHC-TYPE, RIBONUCLEASE H-LIKE DOMAIN, GAG-PRE-INTEGRASE DOMAIN PROTEIN-RELATED"/>
    <property type="match status" value="1"/>
</dbReference>
<dbReference type="PANTHER" id="PTHR35317">
    <property type="entry name" value="OS04G0629600 PROTEIN"/>
    <property type="match status" value="1"/>
</dbReference>
<dbReference type="InterPro" id="IPR025314">
    <property type="entry name" value="DUF4219"/>
</dbReference>
<reference evidence="2" key="1">
    <citation type="journal article" date="2022" name="Int. J. Mol. Sci.">
        <title>Draft Genome of Tanacetum Coccineum: Genomic Comparison of Closely Related Tanacetum-Family Plants.</title>
        <authorList>
            <person name="Yamashiro T."/>
            <person name="Shiraishi A."/>
            <person name="Nakayama K."/>
            <person name="Satake H."/>
        </authorList>
    </citation>
    <scope>NUCLEOTIDE SEQUENCE</scope>
</reference>
<accession>A0ABQ5A7J6</accession>
<evidence type="ECO:0000259" key="1">
    <source>
        <dbReference type="Pfam" id="PF13961"/>
    </source>
</evidence>
<comment type="caution">
    <text evidence="2">The sequence shown here is derived from an EMBL/GenBank/DDBJ whole genome shotgun (WGS) entry which is preliminary data.</text>
</comment>
<proteinExistence type="predicted"/>
<sequence length="239" mass="27336">MSSAMNLFQFTCLTKDNYGSWCIRMKALPGSHDVWEIVEKGIEKFNDESSLSVAQRVDLQKTRQMDQSALTLIYQCLDDAVFEKVENATTSKEAWEILQNAFKGIDKAKRDYFTRVLTISNEMKRNGESLSGTRVIVKILHSLPPRFDYIVVAIEESKDIESMTINQIIGSLQAHEEKLKKKGGKNPCSKLYTQKSLSKKEKGAFYMEKSKDEDAVLFVVMVVSKARDEDKEEKISNRR</sequence>
<dbReference type="Proteomes" id="UP001151760">
    <property type="component" value="Unassembled WGS sequence"/>
</dbReference>